<protein>
    <recommendedName>
        <fullName evidence="1">Roadblock/LAMTOR2 domain-containing protein</fullName>
    </recommendedName>
</protein>
<dbReference type="EMBL" id="BAABWN010000017">
    <property type="protein sequence ID" value="GAA6169940.1"/>
    <property type="molecule type" value="Genomic_DNA"/>
</dbReference>
<reference evidence="2 3" key="1">
    <citation type="submission" date="2024-04" db="EMBL/GenBank/DDBJ databases">
        <title>Draft genome sequence of Sessilibacter corallicola NBRC 116591.</title>
        <authorList>
            <person name="Miyakawa T."/>
            <person name="Kusuya Y."/>
            <person name="Miura T."/>
        </authorList>
    </citation>
    <scope>NUCLEOTIDE SEQUENCE [LARGE SCALE GENOMIC DNA]</scope>
    <source>
        <strain evidence="2 3">KU-00831-HH</strain>
    </source>
</reference>
<dbReference type="PANTHER" id="PTHR13323">
    <property type="entry name" value="LATE ENDOSOMAL/LYSOSOMAL MP1 INTERACTING PROTEIN"/>
    <property type="match status" value="1"/>
</dbReference>
<dbReference type="SMART" id="SM00960">
    <property type="entry name" value="Robl_LC7"/>
    <property type="match status" value="1"/>
</dbReference>
<dbReference type="Proteomes" id="UP001465153">
    <property type="component" value="Unassembled WGS sequence"/>
</dbReference>
<dbReference type="Gene3D" id="3.30.450.30">
    <property type="entry name" value="Dynein light chain 2a, cytoplasmic"/>
    <property type="match status" value="1"/>
</dbReference>
<organism evidence="2 3">
    <name type="scientific">Sessilibacter corallicola</name>
    <dbReference type="NCBI Taxonomy" id="2904075"/>
    <lineage>
        <taxon>Bacteria</taxon>
        <taxon>Pseudomonadati</taxon>
        <taxon>Pseudomonadota</taxon>
        <taxon>Gammaproteobacteria</taxon>
        <taxon>Cellvibrionales</taxon>
        <taxon>Cellvibrionaceae</taxon>
        <taxon>Sessilibacter</taxon>
    </lineage>
</organism>
<accession>A0ABQ0AE58</accession>
<comment type="caution">
    <text evidence="2">The sequence shown here is derived from an EMBL/GenBank/DDBJ whole genome shotgun (WGS) entry which is preliminary data.</text>
</comment>
<keyword evidence="3" id="KW-1185">Reference proteome</keyword>
<evidence type="ECO:0000259" key="1">
    <source>
        <dbReference type="SMART" id="SM00960"/>
    </source>
</evidence>
<sequence length="130" mass="14072">MTDKKQIVIKKQVVEDNLSNLLDTSDGIYAALLSSVDGHALAKKSVDELSETRLAAMTSSCLALGEKIAIEAQQTGCNFVIIQNTDGFLVMRRVDKKLVITTLANKNINLGMVMSATNSVADSLEKEIRS</sequence>
<dbReference type="Pfam" id="PF03259">
    <property type="entry name" value="Robl_LC7"/>
    <property type="match status" value="1"/>
</dbReference>
<feature type="domain" description="Roadblock/LAMTOR2" evidence="1">
    <location>
        <begin position="14"/>
        <end position="104"/>
    </location>
</feature>
<dbReference type="SUPFAM" id="SSF103196">
    <property type="entry name" value="Roadblock/LC7 domain"/>
    <property type="match status" value="1"/>
</dbReference>
<name>A0ABQ0AE58_9GAMM</name>
<dbReference type="RefSeq" id="WP_233088427.1">
    <property type="nucleotide sequence ID" value="NZ_BAABWN010000017.1"/>
</dbReference>
<dbReference type="InterPro" id="IPR004942">
    <property type="entry name" value="Roadblock/LAMTOR2_dom"/>
</dbReference>
<proteinExistence type="predicted"/>
<dbReference type="InterPro" id="IPR037587">
    <property type="entry name" value="LAMTOR2-like"/>
</dbReference>
<evidence type="ECO:0000313" key="2">
    <source>
        <dbReference type="EMBL" id="GAA6169940.1"/>
    </source>
</evidence>
<gene>
    <name evidence="2" type="ORF">NBRC116591_37520</name>
</gene>
<evidence type="ECO:0000313" key="3">
    <source>
        <dbReference type="Proteomes" id="UP001465153"/>
    </source>
</evidence>